<protein>
    <submittedName>
        <fullName evidence="1">6953_t:CDS:1</fullName>
    </submittedName>
</protein>
<comment type="caution">
    <text evidence="1">The sequence shown here is derived from an EMBL/GenBank/DDBJ whole genome shotgun (WGS) entry which is preliminary data.</text>
</comment>
<feature type="non-terminal residue" evidence="1">
    <location>
        <position position="58"/>
    </location>
</feature>
<dbReference type="EMBL" id="CAJVPJ010007430">
    <property type="protein sequence ID" value="CAG8675524.1"/>
    <property type="molecule type" value="Genomic_DNA"/>
</dbReference>
<organism evidence="1 2">
    <name type="scientific">Paraglomus occultum</name>
    <dbReference type="NCBI Taxonomy" id="144539"/>
    <lineage>
        <taxon>Eukaryota</taxon>
        <taxon>Fungi</taxon>
        <taxon>Fungi incertae sedis</taxon>
        <taxon>Mucoromycota</taxon>
        <taxon>Glomeromycotina</taxon>
        <taxon>Glomeromycetes</taxon>
        <taxon>Paraglomerales</taxon>
        <taxon>Paraglomeraceae</taxon>
        <taxon>Paraglomus</taxon>
    </lineage>
</organism>
<accession>A0A9N9HBY1</accession>
<sequence>HSYFNTPDVEARLSCECDEDDNNGHERQHWLVLHEVCCGIPHGHSSIPASGASVVTVT</sequence>
<dbReference type="Proteomes" id="UP000789572">
    <property type="component" value="Unassembled WGS sequence"/>
</dbReference>
<proteinExistence type="predicted"/>
<reference evidence="1" key="1">
    <citation type="submission" date="2021-06" db="EMBL/GenBank/DDBJ databases">
        <authorList>
            <person name="Kallberg Y."/>
            <person name="Tangrot J."/>
            <person name="Rosling A."/>
        </authorList>
    </citation>
    <scope>NUCLEOTIDE SEQUENCE</scope>
    <source>
        <strain evidence="1">IA702</strain>
    </source>
</reference>
<evidence type="ECO:0000313" key="1">
    <source>
        <dbReference type="EMBL" id="CAG8675524.1"/>
    </source>
</evidence>
<evidence type="ECO:0000313" key="2">
    <source>
        <dbReference type="Proteomes" id="UP000789572"/>
    </source>
</evidence>
<keyword evidence="2" id="KW-1185">Reference proteome</keyword>
<dbReference type="AlphaFoldDB" id="A0A9N9HBY1"/>
<name>A0A9N9HBY1_9GLOM</name>
<gene>
    <name evidence="1" type="ORF">POCULU_LOCUS11211</name>
</gene>